<dbReference type="OrthoDB" id="9805604at2"/>
<comment type="caution">
    <text evidence="12">The sequence shown here is derived from an EMBL/GenBank/DDBJ whole genome shotgun (WGS) entry which is preliminary data.</text>
</comment>
<dbReference type="SFLD" id="SFLDG01136">
    <property type="entry name" value="C1.6:_Phosphoserine_Phosphatas"/>
    <property type="match status" value="1"/>
</dbReference>
<dbReference type="SUPFAM" id="SSF56784">
    <property type="entry name" value="HAD-like"/>
    <property type="match status" value="1"/>
</dbReference>
<keyword evidence="7 11" id="KW-0479">Metal-binding</keyword>
<dbReference type="Gene3D" id="3.40.50.1000">
    <property type="entry name" value="HAD superfamily/HAD-like"/>
    <property type="match status" value="1"/>
</dbReference>
<dbReference type="GO" id="GO:0019143">
    <property type="term" value="F:3-deoxy-manno-octulosonate-8-phosphatase activity"/>
    <property type="evidence" value="ECO:0007669"/>
    <property type="project" value="UniProtKB-EC"/>
</dbReference>
<feature type="binding site" evidence="11">
    <location>
        <position position="23"/>
    </location>
    <ligand>
        <name>Mg(2+)</name>
        <dbReference type="ChEBI" id="CHEBI:18420"/>
    </ligand>
</feature>
<dbReference type="NCBIfam" id="TIGR01670">
    <property type="entry name" value="KdsC-phosphatas"/>
    <property type="match status" value="1"/>
</dbReference>
<dbReference type="GO" id="GO:0008781">
    <property type="term" value="F:N-acylneuraminate cytidylyltransferase activity"/>
    <property type="evidence" value="ECO:0007669"/>
    <property type="project" value="TreeGrafter"/>
</dbReference>
<dbReference type="EC" id="3.1.3.45" evidence="5"/>
<keyword evidence="13" id="KW-1185">Reference proteome</keyword>
<sequence>MTSYLSADDLKKKLQYIKVLSLDVDGVLTDGGMYFDDHGGQMRKFNVKDGMGIKLVQRAGIEVCIITASTTPSIRHRAESLGIERAYLGVRDKLGTLREICAKLGVTLDQVAHIGDDINDVDVLRAVGLPLTVNDAVAAVNAVARYVVPRSGGQGAVRYVCDLLVEVQDADPTFLGKGDA</sequence>
<evidence type="ECO:0000313" key="13">
    <source>
        <dbReference type="Proteomes" id="UP000295304"/>
    </source>
</evidence>
<evidence type="ECO:0000256" key="4">
    <source>
        <dbReference type="ARBA" id="ARBA00011881"/>
    </source>
</evidence>
<comment type="similarity">
    <text evidence="3">Belongs to the KdsC family.</text>
</comment>
<feature type="binding site" evidence="11">
    <location>
        <position position="25"/>
    </location>
    <ligand>
        <name>substrate</name>
    </ligand>
</feature>
<organism evidence="12 13">
    <name type="scientific">Varunaivibrio sulfuroxidans</name>
    <dbReference type="NCBI Taxonomy" id="1773489"/>
    <lineage>
        <taxon>Bacteria</taxon>
        <taxon>Pseudomonadati</taxon>
        <taxon>Pseudomonadota</taxon>
        <taxon>Alphaproteobacteria</taxon>
        <taxon>Rhodospirillales</taxon>
        <taxon>Magnetovibrionaceae</taxon>
        <taxon>Varunaivibrio</taxon>
    </lineage>
</organism>
<name>A0A4R3JFK2_9PROT</name>
<keyword evidence="8" id="KW-0378">Hydrolase</keyword>
<dbReference type="RefSeq" id="WP_132938026.1">
    <property type="nucleotide sequence ID" value="NZ_CP119676.1"/>
</dbReference>
<dbReference type="FunFam" id="3.40.50.1000:FF:000029">
    <property type="entry name" value="3-deoxy-D-manno-octulosonate 8-phosphate phosphatase KdsC"/>
    <property type="match status" value="1"/>
</dbReference>
<dbReference type="Pfam" id="PF08282">
    <property type="entry name" value="Hydrolase_3"/>
    <property type="match status" value="1"/>
</dbReference>
<comment type="catalytic activity">
    <reaction evidence="1">
        <text>3-deoxy-alpha-D-manno-2-octulosonate-8-phosphate + H2O = 3-deoxy-alpha-D-manno-oct-2-ulosonate + phosphate</text>
        <dbReference type="Rhea" id="RHEA:11500"/>
        <dbReference type="ChEBI" id="CHEBI:15377"/>
        <dbReference type="ChEBI" id="CHEBI:43474"/>
        <dbReference type="ChEBI" id="CHEBI:85985"/>
        <dbReference type="ChEBI" id="CHEBI:85986"/>
        <dbReference type="EC" id="3.1.3.45"/>
    </reaction>
</comment>
<evidence type="ECO:0000256" key="3">
    <source>
        <dbReference type="ARBA" id="ARBA00005893"/>
    </source>
</evidence>
<dbReference type="SFLD" id="SFLDG01138">
    <property type="entry name" value="C1.6.2:_Deoxy-d-mannose-octulo"/>
    <property type="match status" value="1"/>
</dbReference>
<keyword evidence="9 11" id="KW-0460">Magnesium</keyword>
<evidence type="ECO:0000256" key="6">
    <source>
        <dbReference type="ARBA" id="ARBA00020092"/>
    </source>
</evidence>
<evidence type="ECO:0000256" key="5">
    <source>
        <dbReference type="ARBA" id="ARBA00013066"/>
    </source>
</evidence>
<dbReference type="InterPro" id="IPR050793">
    <property type="entry name" value="CMP-NeuNAc_synthase"/>
</dbReference>
<evidence type="ECO:0000256" key="10">
    <source>
        <dbReference type="ARBA" id="ARBA00031051"/>
    </source>
</evidence>
<dbReference type="InterPro" id="IPR036412">
    <property type="entry name" value="HAD-like_sf"/>
</dbReference>
<dbReference type="PANTHER" id="PTHR21485:SF3">
    <property type="entry name" value="N-ACYLNEURAMINATE CYTIDYLYLTRANSFERASE"/>
    <property type="match status" value="1"/>
</dbReference>
<dbReference type="PANTHER" id="PTHR21485">
    <property type="entry name" value="HAD SUPERFAMILY MEMBERS CMAS AND KDSC"/>
    <property type="match status" value="1"/>
</dbReference>
<comment type="subunit">
    <text evidence="4">Homotetramer.</text>
</comment>
<comment type="cofactor">
    <cofactor evidence="2 11">
        <name>Mg(2+)</name>
        <dbReference type="ChEBI" id="CHEBI:18420"/>
    </cofactor>
</comment>
<evidence type="ECO:0000256" key="7">
    <source>
        <dbReference type="ARBA" id="ARBA00022723"/>
    </source>
</evidence>
<dbReference type="GO" id="GO:0046872">
    <property type="term" value="F:metal ion binding"/>
    <property type="evidence" value="ECO:0007669"/>
    <property type="project" value="UniProtKB-KW"/>
</dbReference>
<evidence type="ECO:0000256" key="9">
    <source>
        <dbReference type="ARBA" id="ARBA00022842"/>
    </source>
</evidence>
<reference evidence="12 13" key="1">
    <citation type="submission" date="2019-03" db="EMBL/GenBank/DDBJ databases">
        <title>Genomic Encyclopedia of Type Strains, Phase IV (KMG-IV): sequencing the most valuable type-strain genomes for metagenomic binning, comparative biology and taxonomic classification.</title>
        <authorList>
            <person name="Goeker M."/>
        </authorList>
    </citation>
    <scope>NUCLEOTIDE SEQUENCE [LARGE SCALE GENOMIC DNA]</scope>
    <source>
        <strain evidence="12 13">DSM 101688</strain>
    </source>
</reference>
<dbReference type="SFLD" id="SFLDS00003">
    <property type="entry name" value="Haloacid_Dehalogenase"/>
    <property type="match status" value="1"/>
</dbReference>
<dbReference type="PIRSF" id="PIRSF006118">
    <property type="entry name" value="KDO8-P_Ptase"/>
    <property type="match status" value="1"/>
</dbReference>
<evidence type="ECO:0000256" key="2">
    <source>
        <dbReference type="ARBA" id="ARBA00001946"/>
    </source>
</evidence>
<accession>A0A4R3JFK2</accession>
<dbReference type="AlphaFoldDB" id="A0A4R3JFK2"/>
<evidence type="ECO:0000256" key="11">
    <source>
        <dbReference type="PIRSR" id="PIRSR006118-2"/>
    </source>
</evidence>
<feature type="binding site" evidence="11">
    <location>
        <position position="116"/>
    </location>
    <ligand>
        <name>Mg(2+)</name>
        <dbReference type="ChEBI" id="CHEBI:18420"/>
    </ligand>
</feature>
<evidence type="ECO:0000256" key="8">
    <source>
        <dbReference type="ARBA" id="ARBA00022801"/>
    </source>
</evidence>
<dbReference type="InterPro" id="IPR023214">
    <property type="entry name" value="HAD_sf"/>
</dbReference>
<evidence type="ECO:0000313" key="12">
    <source>
        <dbReference type="EMBL" id="TCS64053.1"/>
    </source>
</evidence>
<dbReference type="EMBL" id="SLZW01000002">
    <property type="protein sequence ID" value="TCS64053.1"/>
    <property type="molecule type" value="Genomic_DNA"/>
</dbReference>
<dbReference type="Proteomes" id="UP000295304">
    <property type="component" value="Unassembled WGS sequence"/>
</dbReference>
<evidence type="ECO:0000256" key="1">
    <source>
        <dbReference type="ARBA" id="ARBA00000898"/>
    </source>
</evidence>
<dbReference type="InterPro" id="IPR010023">
    <property type="entry name" value="KdsC_fam"/>
</dbReference>
<gene>
    <name evidence="12" type="ORF">EDD55_10290</name>
</gene>
<proteinExistence type="inferred from homology"/>
<protein>
    <recommendedName>
        <fullName evidence="6">3-deoxy-D-manno-octulosonate 8-phosphate phosphatase KdsC</fullName>
        <ecNumber evidence="5">3.1.3.45</ecNumber>
    </recommendedName>
    <alternativeName>
        <fullName evidence="10">KDO 8-P phosphatase</fullName>
    </alternativeName>
</protein>